<gene>
    <name evidence="2" type="ORF">FHX47_002084</name>
</gene>
<evidence type="ECO:0000259" key="1">
    <source>
        <dbReference type="SMART" id="SM00953"/>
    </source>
</evidence>
<dbReference type="AlphaFoldDB" id="A0A7W5TVC4"/>
<reference evidence="2 3" key="1">
    <citation type="submission" date="2020-08" db="EMBL/GenBank/DDBJ databases">
        <title>Sequencing the genomes of 1000 actinobacteria strains.</title>
        <authorList>
            <person name="Klenk H.-P."/>
        </authorList>
    </citation>
    <scope>NUCLEOTIDE SEQUENCE [LARGE SCALE GENOMIC DNA]</scope>
    <source>
        <strain evidence="2 3">DSM 28238</strain>
    </source>
</reference>
<keyword evidence="3" id="KW-1185">Reference proteome</keyword>
<dbReference type="Proteomes" id="UP000547528">
    <property type="component" value="Unassembled WGS sequence"/>
</dbReference>
<dbReference type="SMART" id="SM00953">
    <property type="entry name" value="RES"/>
    <property type="match status" value="1"/>
</dbReference>
<organism evidence="2 3">
    <name type="scientific">Garicola koreensis</name>
    <dbReference type="NCBI Taxonomy" id="1262554"/>
    <lineage>
        <taxon>Bacteria</taxon>
        <taxon>Bacillati</taxon>
        <taxon>Actinomycetota</taxon>
        <taxon>Actinomycetes</taxon>
        <taxon>Micrococcales</taxon>
        <taxon>Micrococcaceae</taxon>
        <taxon>Garicola</taxon>
    </lineage>
</organism>
<feature type="domain" description="RES" evidence="1">
    <location>
        <begin position="40"/>
        <end position="178"/>
    </location>
</feature>
<dbReference type="EMBL" id="JACIBT010000020">
    <property type="protein sequence ID" value="MBB3668448.1"/>
    <property type="molecule type" value="Genomic_DNA"/>
</dbReference>
<sequence>MPTPPGDFAPLTETLHPGTVLYRAHATVVSGNVQNDGTLPNPGVGQRTRFGLFGDPTVPILYAASSPEAAVHESLLHSMGPGAVLPMSAVTHWAITPLEVTRPLTLVSYRGAGLRRFGLYPRDLTDTLASEYSATVRWAEAAWTYGADGVGYMCRHFNHTAAYCLFGADHRGALRAQSGFPPRRHPGLLQRDREWLAAVAAEVGIHIDVMA</sequence>
<name>A0A7W5TVC4_9MICC</name>
<dbReference type="Pfam" id="PF08808">
    <property type="entry name" value="RES"/>
    <property type="match status" value="1"/>
</dbReference>
<evidence type="ECO:0000313" key="3">
    <source>
        <dbReference type="Proteomes" id="UP000547528"/>
    </source>
</evidence>
<dbReference type="InterPro" id="IPR014914">
    <property type="entry name" value="RES_dom"/>
</dbReference>
<protein>
    <recommendedName>
        <fullName evidence="1">RES domain-containing protein</fullName>
    </recommendedName>
</protein>
<comment type="caution">
    <text evidence="2">The sequence shown here is derived from an EMBL/GenBank/DDBJ whole genome shotgun (WGS) entry which is preliminary data.</text>
</comment>
<evidence type="ECO:0000313" key="2">
    <source>
        <dbReference type="EMBL" id="MBB3668448.1"/>
    </source>
</evidence>
<dbReference type="RefSeq" id="WP_183358833.1">
    <property type="nucleotide sequence ID" value="NZ_BAABKR010000003.1"/>
</dbReference>
<accession>A0A7W5TVC4</accession>
<proteinExistence type="predicted"/>